<evidence type="ECO:0000259" key="1">
    <source>
        <dbReference type="PROSITE" id="PS50011"/>
    </source>
</evidence>
<feature type="domain" description="Protein kinase" evidence="1">
    <location>
        <begin position="150"/>
        <end position="415"/>
    </location>
</feature>
<dbReference type="PROSITE" id="PS50011">
    <property type="entry name" value="PROTEIN_KINASE_DOM"/>
    <property type="match status" value="2"/>
</dbReference>
<dbReference type="PANTHER" id="PTHR33112">
    <property type="entry name" value="DOMAIN PROTEIN, PUTATIVE-RELATED"/>
    <property type="match status" value="1"/>
</dbReference>
<dbReference type="GO" id="GO:0005524">
    <property type="term" value="F:ATP binding"/>
    <property type="evidence" value="ECO:0007669"/>
    <property type="project" value="InterPro"/>
</dbReference>
<dbReference type="InterPro" id="IPR000719">
    <property type="entry name" value="Prot_kinase_dom"/>
</dbReference>
<dbReference type="Proteomes" id="UP000760494">
    <property type="component" value="Unassembled WGS sequence"/>
</dbReference>
<accession>A0A9Q9S1Y2</accession>
<dbReference type="Pfam" id="PF06985">
    <property type="entry name" value="HET"/>
    <property type="match status" value="1"/>
</dbReference>
<feature type="domain" description="Protein kinase" evidence="1">
    <location>
        <begin position="1386"/>
        <end position="1731"/>
    </location>
</feature>
<organism evidence="2 3">
    <name type="scientific">Fusarium fujikuroi</name>
    <name type="common">Bakanae and foot rot disease fungus</name>
    <name type="synonym">Gibberella fujikuroi</name>
    <dbReference type="NCBI Taxonomy" id="5127"/>
    <lineage>
        <taxon>Eukaryota</taxon>
        <taxon>Fungi</taxon>
        <taxon>Dikarya</taxon>
        <taxon>Ascomycota</taxon>
        <taxon>Pezizomycotina</taxon>
        <taxon>Sordariomycetes</taxon>
        <taxon>Hypocreomycetidae</taxon>
        <taxon>Hypocreales</taxon>
        <taxon>Nectriaceae</taxon>
        <taxon>Fusarium</taxon>
        <taxon>Fusarium fujikuroi species complex</taxon>
    </lineage>
</organism>
<dbReference type="InterPro" id="IPR011009">
    <property type="entry name" value="Kinase-like_dom_sf"/>
</dbReference>
<proteinExistence type="predicted"/>
<name>A0A9Q9S1Y2_FUSFU</name>
<sequence>MLDIEYLRGRGQEIESHLEENFDSAEFLPCTKIDQFLGRNAVELALKASGLNDREDLVNFVLQPARAKRIFLILLYMSEEREKLSFLANFLKQKLTDASLPVKKSQLGSIFTSNNDRTLFCKYQHMVTSPEFGKDKFRSKLHTDTILPYLKSHNPSGRGFFGEVSRMDIHPSHIPEDVRLTLGGTASIAVKTANNHDQIAKFFEQEATALERLKNHNSPNLVQPIAAYEYKNQKCLVFPWAHGGDLYKFWEAYQEKTVDLEWIISQFTGLCSVLNDLHKINCRHGDLKPDNILWYRDKDGLGTLKIADLGLAAFHIKDTGNRRGIQTMTPTGTARYEPPETAENKTGERSRMYDIWSMGCIMLELLIWLTQGIYAVDKLGTVTDYFWKRDDKSHRYEIHPEVRKSIEELYKHEAVQGNQTYSDLLTLVTNGLLVVSLQSDANQGAHRYEASKLYEQMLVIDNNYQGNGSVQPSQARSMTGRHRQERHSQNQASQLYDVWQSTSHNQFAAQFLSLVGWDNVRPDSNLALNNLCARCSSIKTTPLFSSTLPVEIQANCDLCSMLSIALDKQGIAWLEGVRIQQKDGAIGVLDAPYLLSVYSEPGQSVPHGARLGLPQLPDQGGTGQFLLLKEWARVCSLEHEKCRSGKDQIVKAMPTRLISVQEPVHLLDSSSIDPTDYIALSHCWGKLTEDQKFCTYKRNITQLRTKIDTDRLPKTFRDAIVVTRGMGIQYLWIDSLCIIQDDDIDWEQEAGKMEQVFSGAYCTISATAAKSSLDGFLSDRSPRPYVHLDTKDGRLWICPAIDDFRQDVDAAEISTRGWVLQERLLSRRTIHFTSNQVYWECGEGVCCETLGHLENPRAALTSDANFPSSVLKLYRDGRQMLIQDLHERYTRLNLTVSTDRSVAILGLETRLARALETQTAYGLFDTYFARGLLWKRGQESSMPIIPYQEDKRVPSWSWFHRKGVIEYMDLKYDRVDWMSGNFNNPFTTQQHGGSRQQATSEAPKCSHVLKAKAKSIKTDGTSLSEHIVFDDEKFDLDKVKCVTIGSDKIGGGRIHVLLITVFGAPEENKYKRVGVMSLRPTSVDGEGFRAVWAARAEPIMGSAASWRVPTSIPQAPDHLSIRIQKPLDAAWKLPTIEFTRSDSDKRTRPIDESSSQRTQFVASDADDVTSVSDWGLAAATNHFNDSHFHNLDYLKLIEKLGGWDEVHHQLWLRNLAGIPFIMSIQWRIEGSLQRNCTDGEEYLPIDAFESIFTPECILLLVLDAFHGVAITQVIRILDHILGKRTGPSRRRLFGILTFMNRRKYLVNFIRAGIYDSNLPLKPSTKSQRSFESQKTNTINTSLFKGWARTDVDLFYIYQKMFCIPFFDFQHNSLCFYALAADVRLPWQVLEHKFTGGSGTVYKLQIHPGHHNFRSGSQDSHEMTFFALKKIDWIDRQAYREELRALQRSRAQITQDKHLIRLLLALQHGERLYLLFEWADGNLLNLWEEVPHKDPSGSTIQRWAANQCFGVANAVRRIHGLTTGQIQRRSSSASDVTDKIKEWGRHGDIKPSNILWFKKYKGDDNVLVISDLGLTRYHSFHTKSLVPRIDGYTSAYAAPELELNQPISQKYDIWSLGCVFLEFCIWYVKGNNAVMEFESELADQHESDISNFAHDNYFIIKTEKDGKKSAQLKPAVTTWIADLRDSPRGSDFVLKMLELIQDRMLVVDVDKRWSISLVCREISGIRSSLPKLEHTEDLLLGIGVGAEQALDRVGK</sequence>
<dbReference type="Gene3D" id="1.10.510.10">
    <property type="entry name" value="Transferase(Phosphotransferase) domain 1"/>
    <property type="match status" value="2"/>
</dbReference>
<dbReference type="PANTHER" id="PTHR33112:SF10">
    <property type="entry name" value="TOL"/>
    <property type="match status" value="1"/>
</dbReference>
<dbReference type="EMBL" id="CABFJX010000410">
    <property type="protein sequence ID" value="VTT81945.1"/>
    <property type="molecule type" value="Genomic_DNA"/>
</dbReference>
<dbReference type="SMART" id="SM00220">
    <property type="entry name" value="S_TKc"/>
    <property type="match status" value="2"/>
</dbReference>
<dbReference type="GO" id="GO:0004672">
    <property type="term" value="F:protein kinase activity"/>
    <property type="evidence" value="ECO:0007669"/>
    <property type="project" value="InterPro"/>
</dbReference>
<gene>
    <name evidence="2" type="ORF">C2S_12264</name>
</gene>
<dbReference type="InterPro" id="IPR010730">
    <property type="entry name" value="HET"/>
</dbReference>
<dbReference type="SUPFAM" id="SSF56112">
    <property type="entry name" value="Protein kinase-like (PK-like)"/>
    <property type="match status" value="2"/>
</dbReference>
<evidence type="ECO:0000313" key="3">
    <source>
        <dbReference type="Proteomes" id="UP000760494"/>
    </source>
</evidence>
<evidence type="ECO:0000313" key="2">
    <source>
        <dbReference type="EMBL" id="VTT81945.1"/>
    </source>
</evidence>
<dbReference type="Pfam" id="PF00069">
    <property type="entry name" value="Pkinase"/>
    <property type="match status" value="2"/>
</dbReference>
<dbReference type="CDD" id="cd00180">
    <property type="entry name" value="PKc"/>
    <property type="match status" value="2"/>
</dbReference>
<comment type="caution">
    <text evidence="2">The sequence shown here is derived from an EMBL/GenBank/DDBJ whole genome shotgun (WGS) entry which is preliminary data.</text>
</comment>
<protein>
    <recommendedName>
        <fullName evidence="1">Protein kinase domain-containing protein</fullName>
    </recommendedName>
</protein>
<reference evidence="2" key="1">
    <citation type="submission" date="2019-05" db="EMBL/GenBank/DDBJ databases">
        <authorList>
            <person name="Piombo E."/>
        </authorList>
    </citation>
    <scope>NUCLEOTIDE SEQUENCE</scope>
    <source>
        <strain evidence="2">C2S</strain>
    </source>
</reference>
<dbReference type="Gene3D" id="3.30.200.20">
    <property type="entry name" value="Phosphorylase Kinase, domain 1"/>
    <property type="match status" value="1"/>
</dbReference>